<gene>
    <name evidence="16" type="ORF">pipiens_008141</name>
</gene>
<dbReference type="InterPro" id="IPR011990">
    <property type="entry name" value="TPR-like_helical_dom_sf"/>
</dbReference>
<keyword evidence="8" id="KW-0931">ER-Golgi transport</keyword>
<keyword evidence="9" id="KW-0653">Protein transport</keyword>
<keyword evidence="10" id="KW-0333">Golgi apparatus</keyword>
<evidence type="ECO:0000256" key="10">
    <source>
        <dbReference type="ARBA" id="ARBA00023034"/>
    </source>
</evidence>
<evidence type="ECO:0000313" key="17">
    <source>
        <dbReference type="Proteomes" id="UP001562425"/>
    </source>
</evidence>
<accession>A0ABD1DII4</accession>
<organism evidence="16 17">
    <name type="scientific">Culex pipiens pipiens</name>
    <name type="common">Northern house mosquito</name>
    <dbReference type="NCBI Taxonomy" id="38569"/>
    <lineage>
        <taxon>Eukaryota</taxon>
        <taxon>Metazoa</taxon>
        <taxon>Ecdysozoa</taxon>
        <taxon>Arthropoda</taxon>
        <taxon>Hexapoda</taxon>
        <taxon>Insecta</taxon>
        <taxon>Pterygota</taxon>
        <taxon>Neoptera</taxon>
        <taxon>Endopterygota</taxon>
        <taxon>Diptera</taxon>
        <taxon>Nematocera</taxon>
        <taxon>Culicoidea</taxon>
        <taxon>Culicidae</taxon>
        <taxon>Culicinae</taxon>
        <taxon>Culicini</taxon>
        <taxon>Culex</taxon>
        <taxon>Culex</taxon>
    </lineage>
</organism>
<keyword evidence="12" id="KW-0968">Cytoplasmic vesicle</keyword>
<reference evidence="16 17" key="1">
    <citation type="submission" date="2024-05" db="EMBL/GenBank/DDBJ databases">
        <title>Culex pipiens pipiens assembly and annotation.</title>
        <authorList>
            <person name="Alout H."/>
            <person name="Durand T."/>
        </authorList>
    </citation>
    <scope>NUCLEOTIDE SEQUENCE [LARGE SCALE GENOMIC DNA]</scope>
    <source>
        <strain evidence="16">HA-2024</strain>
        <tissue evidence="16">Whole body</tissue>
    </source>
</reference>
<evidence type="ECO:0000256" key="7">
    <source>
        <dbReference type="ARBA" id="ARBA00022490"/>
    </source>
</evidence>
<comment type="function">
    <text evidence="13">The coatomer is a cytosolic protein complex that binds to dilysine motifs and reversibly associates with Golgi non-clathrin-coated vesicles, which further mediate biosynthetic protein transport from the ER, via the Golgi up to the trans Golgi network. The coatomer complex is required for budding from Golgi membranes, and is essential for the retrograde Golgi-to-ER transport of dilysine-tagged proteins.</text>
</comment>
<evidence type="ECO:0000256" key="9">
    <source>
        <dbReference type="ARBA" id="ARBA00022927"/>
    </source>
</evidence>
<evidence type="ECO:0000256" key="8">
    <source>
        <dbReference type="ARBA" id="ARBA00022892"/>
    </source>
</evidence>
<evidence type="ECO:0000256" key="5">
    <source>
        <dbReference type="ARBA" id="ARBA00015828"/>
    </source>
</evidence>
<evidence type="ECO:0000256" key="6">
    <source>
        <dbReference type="ARBA" id="ARBA00022448"/>
    </source>
</evidence>
<protein>
    <recommendedName>
        <fullName evidence="5">Coatomer subunit epsilon</fullName>
    </recommendedName>
    <alternativeName>
        <fullName evidence="14">Epsilon-coat protein</fullName>
    </alternativeName>
</protein>
<evidence type="ECO:0000256" key="1">
    <source>
        <dbReference type="ARBA" id="ARBA00004255"/>
    </source>
</evidence>
<evidence type="ECO:0000256" key="3">
    <source>
        <dbReference type="ARBA" id="ARBA00008827"/>
    </source>
</evidence>
<dbReference type="AlphaFoldDB" id="A0ABD1DII4"/>
<comment type="caution">
    <text evidence="16">The sequence shown here is derived from an EMBL/GenBank/DDBJ whole genome shotgun (WGS) entry which is preliminary data.</text>
</comment>
<keyword evidence="7" id="KW-0963">Cytoplasm</keyword>
<evidence type="ECO:0000256" key="4">
    <source>
        <dbReference type="ARBA" id="ARBA00011775"/>
    </source>
</evidence>
<evidence type="ECO:0000256" key="15">
    <source>
        <dbReference type="SAM" id="Phobius"/>
    </source>
</evidence>
<evidence type="ECO:0000256" key="13">
    <source>
        <dbReference type="ARBA" id="ARBA00025582"/>
    </source>
</evidence>
<dbReference type="PANTHER" id="PTHR10805">
    <property type="entry name" value="COATOMER SUBUNIT EPSILON"/>
    <property type="match status" value="1"/>
</dbReference>
<keyword evidence="6" id="KW-0813">Transport</keyword>
<keyword evidence="15" id="KW-0812">Transmembrane</keyword>
<keyword evidence="11 15" id="KW-0472">Membrane</keyword>
<evidence type="ECO:0000256" key="14">
    <source>
        <dbReference type="ARBA" id="ARBA00031602"/>
    </source>
</evidence>
<dbReference type="GO" id="GO:0000139">
    <property type="term" value="C:Golgi membrane"/>
    <property type="evidence" value="ECO:0007669"/>
    <property type="project" value="UniProtKB-SubCell"/>
</dbReference>
<evidence type="ECO:0000313" key="16">
    <source>
        <dbReference type="EMBL" id="KAL1399535.1"/>
    </source>
</evidence>
<keyword evidence="17" id="KW-1185">Reference proteome</keyword>
<dbReference type="SUPFAM" id="SSF48452">
    <property type="entry name" value="TPR-like"/>
    <property type="match status" value="1"/>
</dbReference>
<comment type="subunit">
    <text evidence="4">Oligomeric complex that consists of at least the alpha, beta, beta', gamma, delta, epsilon and zeta subunits.</text>
</comment>
<dbReference type="FunFam" id="1.25.40.10:FF:000140">
    <property type="entry name" value="Coatomer subunit epsilon"/>
    <property type="match status" value="1"/>
</dbReference>
<evidence type="ECO:0000256" key="11">
    <source>
        <dbReference type="ARBA" id="ARBA00023136"/>
    </source>
</evidence>
<dbReference type="PANTHER" id="PTHR10805:SF0">
    <property type="entry name" value="COATOMER SUBUNIT EPSILON"/>
    <property type="match status" value="1"/>
</dbReference>
<feature type="transmembrane region" description="Helical" evidence="15">
    <location>
        <begin position="12"/>
        <end position="30"/>
    </location>
</feature>
<evidence type="ECO:0000256" key="12">
    <source>
        <dbReference type="ARBA" id="ARBA00023329"/>
    </source>
</evidence>
<dbReference type="Gene3D" id="1.25.40.10">
    <property type="entry name" value="Tetratricopeptide repeat domain"/>
    <property type="match status" value="1"/>
</dbReference>
<comment type="subcellular location">
    <subcellularLocation>
        <location evidence="2">Cytoplasmic vesicle</location>
        <location evidence="2">COPI-coated vesicle membrane</location>
        <topology evidence="2">Peripheral membrane protein</topology>
        <orientation evidence="2">Cytoplasmic side</orientation>
    </subcellularLocation>
    <subcellularLocation>
        <location evidence="1">Golgi apparatus membrane</location>
        <topology evidence="1">Peripheral membrane protein</topology>
        <orientation evidence="1">Cytoplasmic side</orientation>
    </subcellularLocation>
</comment>
<dbReference type="Proteomes" id="UP001562425">
    <property type="component" value="Unassembled WGS sequence"/>
</dbReference>
<keyword evidence="15" id="KW-1133">Transmembrane helix</keyword>
<dbReference type="Pfam" id="PF04733">
    <property type="entry name" value="Coatomer_E"/>
    <property type="match status" value="1"/>
</dbReference>
<dbReference type="InterPro" id="IPR006822">
    <property type="entry name" value="Coatomer_esu"/>
</dbReference>
<dbReference type="GO" id="GO:0030663">
    <property type="term" value="C:COPI-coated vesicle membrane"/>
    <property type="evidence" value="ECO:0007669"/>
    <property type="project" value="UniProtKB-SubCell"/>
</dbReference>
<sequence>MSCHNIHAKRQTFVYLLRSSFHVTFVVLVVPEDFLPLTSNMSRQSNEVDELFDVKNSFYIGNYQHCINEANKIGKPSLEKDVFLYRAYIAQHKYRVVLDEIKPSNDTPLLALRHLAEYLSNRSRKEAIVSLFDDKFKQDINSLDVIWIIVGSIIYCNEGTYETALKILHGNFNLECLSLQLQCLLNMSRVDLAKQVLATMQEKDDDATLTQLSQAWLNIQLGGEKLQDAFFIFQDFCDKFSPSLLLLNGQAVCYIGQQKYEDAENVLRECLNRDPNNYDTLINLLALSQQKEKNNSLFNRYLSQVLDEHKDSALVATYNKKQSEFDRLVMQYGPSNSTDAQDIVV</sequence>
<dbReference type="GO" id="GO:0015031">
    <property type="term" value="P:protein transport"/>
    <property type="evidence" value="ECO:0007669"/>
    <property type="project" value="UniProtKB-KW"/>
</dbReference>
<dbReference type="PIRSF" id="PIRSF016478">
    <property type="entry name" value="Coatomer_esu"/>
    <property type="match status" value="1"/>
</dbReference>
<comment type="similarity">
    <text evidence="3">Belongs to the COPE family.</text>
</comment>
<proteinExistence type="inferred from homology"/>
<dbReference type="EMBL" id="JBEHCU010005518">
    <property type="protein sequence ID" value="KAL1399535.1"/>
    <property type="molecule type" value="Genomic_DNA"/>
</dbReference>
<dbReference type="GO" id="GO:0016192">
    <property type="term" value="P:vesicle-mediated transport"/>
    <property type="evidence" value="ECO:0007669"/>
    <property type="project" value="UniProtKB-KW"/>
</dbReference>
<evidence type="ECO:0000256" key="2">
    <source>
        <dbReference type="ARBA" id="ARBA00004347"/>
    </source>
</evidence>
<name>A0ABD1DII4_CULPP</name>